<sequence length="143" mass="15282">MSPPRHSARSSLATAAARHSEYDVGELEGRADPDAWAAYADLERRWLLSGEGSVRHLGGESADEVVARVRDFLARCARTPRGSHPAAAADPLEEPVVAVCHGGLLRLALPRVASGLDAAEWFRTRVPNCGVVLLRPDGTVRGP</sequence>
<keyword evidence="3" id="KW-1185">Reference proteome</keyword>
<evidence type="ECO:0000313" key="2">
    <source>
        <dbReference type="EMBL" id="BAK34875.1"/>
    </source>
</evidence>
<dbReference type="STRING" id="1032480.MLP_18610"/>
<gene>
    <name evidence="2" type="ordered locus">MLP_18610</name>
</gene>
<dbReference type="Proteomes" id="UP000007947">
    <property type="component" value="Chromosome"/>
</dbReference>
<evidence type="ECO:0008006" key="4">
    <source>
        <dbReference type="Google" id="ProtNLM"/>
    </source>
</evidence>
<dbReference type="KEGG" id="mph:MLP_18610"/>
<dbReference type="eggNOG" id="COG0406">
    <property type="taxonomic scope" value="Bacteria"/>
</dbReference>
<dbReference type="AlphaFoldDB" id="F5XT03"/>
<evidence type="ECO:0000256" key="1">
    <source>
        <dbReference type="SAM" id="MobiDB-lite"/>
    </source>
</evidence>
<dbReference type="InterPro" id="IPR029033">
    <property type="entry name" value="His_PPase_superfam"/>
</dbReference>
<dbReference type="RefSeq" id="WP_013862753.1">
    <property type="nucleotide sequence ID" value="NC_015635.1"/>
</dbReference>
<feature type="region of interest" description="Disordered" evidence="1">
    <location>
        <begin position="1"/>
        <end position="23"/>
    </location>
</feature>
<dbReference type="SUPFAM" id="SSF53254">
    <property type="entry name" value="Phosphoglycerate mutase-like"/>
    <property type="match status" value="1"/>
</dbReference>
<proteinExistence type="predicted"/>
<dbReference type="Pfam" id="PF00300">
    <property type="entry name" value="His_Phos_1"/>
    <property type="match status" value="1"/>
</dbReference>
<organism evidence="2 3">
    <name type="scientific">Microlunatus phosphovorus (strain ATCC 700054 / DSM 10555 / JCM 9379 / NBRC 101784 / NCIMB 13414 / VKM Ac-1990 / NM-1)</name>
    <dbReference type="NCBI Taxonomy" id="1032480"/>
    <lineage>
        <taxon>Bacteria</taxon>
        <taxon>Bacillati</taxon>
        <taxon>Actinomycetota</taxon>
        <taxon>Actinomycetes</taxon>
        <taxon>Propionibacteriales</taxon>
        <taxon>Propionibacteriaceae</taxon>
        <taxon>Microlunatus</taxon>
    </lineage>
</organism>
<reference evidence="2 3" key="1">
    <citation type="submission" date="2011-05" db="EMBL/GenBank/DDBJ databases">
        <title>Whole genome sequence of Microlunatus phosphovorus NM-1.</title>
        <authorList>
            <person name="Hosoyama A."/>
            <person name="Sasaki K."/>
            <person name="Harada T."/>
            <person name="Igarashi R."/>
            <person name="Kawakoshi A."/>
            <person name="Sasagawa M."/>
            <person name="Fukada J."/>
            <person name="Nakamura S."/>
            <person name="Katano Y."/>
            <person name="Hanada S."/>
            <person name="Kamagata Y."/>
            <person name="Nakamura N."/>
            <person name="Yamazaki S."/>
            <person name="Fujita N."/>
        </authorList>
    </citation>
    <scope>NUCLEOTIDE SEQUENCE [LARGE SCALE GENOMIC DNA]</scope>
    <source>
        <strain evidence="3">ATCC 700054 / DSM 10555 / JCM 9379 / NBRC 101784 / NCIMB 13414 / VKM Ac-1990 / NM-1</strain>
    </source>
</reference>
<dbReference type="HOGENOM" id="CLU_1803955_0_0_11"/>
<dbReference type="EMBL" id="AP012204">
    <property type="protein sequence ID" value="BAK34875.1"/>
    <property type="molecule type" value="Genomic_DNA"/>
</dbReference>
<dbReference type="Gene3D" id="3.40.50.1240">
    <property type="entry name" value="Phosphoglycerate mutase-like"/>
    <property type="match status" value="1"/>
</dbReference>
<evidence type="ECO:0000313" key="3">
    <source>
        <dbReference type="Proteomes" id="UP000007947"/>
    </source>
</evidence>
<name>F5XT03_MICPN</name>
<protein>
    <recommendedName>
        <fullName evidence="4">Phosphoglycerate mutase family protein</fullName>
    </recommendedName>
</protein>
<accession>F5XT03</accession>
<dbReference type="InterPro" id="IPR013078">
    <property type="entry name" value="His_Pase_superF_clade-1"/>
</dbReference>